<dbReference type="GO" id="GO:0001732">
    <property type="term" value="P:formation of cytoplasmic translation initiation complex"/>
    <property type="evidence" value="ECO:0007669"/>
    <property type="project" value="TreeGrafter"/>
</dbReference>
<feature type="compositionally biased region" description="Low complexity" evidence="7">
    <location>
        <begin position="463"/>
        <end position="474"/>
    </location>
</feature>
<dbReference type="FunFam" id="3.30.30.170:FF:000002">
    <property type="entry name" value="Eukaryotic translation initiation factor 5"/>
    <property type="match status" value="1"/>
</dbReference>
<feature type="compositionally biased region" description="Basic residues" evidence="7">
    <location>
        <begin position="156"/>
        <end position="165"/>
    </location>
</feature>
<feature type="region of interest" description="Disordered" evidence="7">
    <location>
        <begin position="407"/>
        <end position="501"/>
    </location>
</feature>
<feature type="compositionally biased region" description="Acidic residues" evidence="7">
    <location>
        <begin position="409"/>
        <end position="430"/>
    </location>
</feature>
<evidence type="ECO:0000256" key="7">
    <source>
        <dbReference type="SAM" id="MobiDB-lite"/>
    </source>
</evidence>
<dbReference type="SMART" id="SM00653">
    <property type="entry name" value="eIF2B_5"/>
    <property type="match status" value="1"/>
</dbReference>
<evidence type="ECO:0000256" key="1">
    <source>
        <dbReference type="ARBA" id="ARBA00010397"/>
    </source>
</evidence>
<dbReference type="InterPro" id="IPR016024">
    <property type="entry name" value="ARM-type_fold"/>
</dbReference>
<dbReference type="AlphaFoldDB" id="A0A1W0WST9"/>
<dbReference type="InterPro" id="IPR002735">
    <property type="entry name" value="Transl_init_fac_IF2/IF5_dom"/>
</dbReference>
<dbReference type="Proteomes" id="UP000192578">
    <property type="component" value="Unassembled WGS sequence"/>
</dbReference>
<dbReference type="GO" id="GO:0003743">
    <property type="term" value="F:translation initiation factor activity"/>
    <property type="evidence" value="ECO:0007669"/>
    <property type="project" value="UniProtKB-KW"/>
</dbReference>
<dbReference type="PANTHER" id="PTHR23001">
    <property type="entry name" value="EUKARYOTIC TRANSLATION INITIATION FACTOR"/>
    <property type="match status" value="1"/>
</dbReference>
<name>A0A1W0WST9_HYPEX</name>
<reference evidence="10" key="1">
    <citation type="submission" date="2017-01" db="EMBL/GenBank/DDBJ databases">
        <title>Comparative genomics of anhydrobiosis in the tardigrade Hypsibius dujardini.</title>
        <authorList>
            <person name="Yoshida Y."/>
            <person name="Koutsovoulos G."/>
            <person name="Laetsch D."/>
            <person name="Stevens L."/>
            <person name="Kumar S."/>
            <person name="Horikawa D."/>
            <person name="Ishino K."/>
            <person name="Komine S."/>
            <person name="Tomita M."/>
            <person name="Blaxter M."/>
            <person name="Arakawa K."/>
        </authorList>
    </citation>
    <scope>NUCLEOTIDE SEQUENCE [LARGE SCALE GENOMIC DNA]</scope>
    <source>
        <strain evidence="10">Z151</strain>
    </source>
</reference>
<keyword evidence="6" id="KW-0342">GTP-binding</keyword>
<evidence type="ECO:0000256" key="4">
    <source>
        <dbReference type="ARBA" id="ARBA00022741"/>
    </source>
</evidence>
<dbReference type="SUPFAM" id="SSF48371">
    <property type="entry name" value="ARM repeat"/>
    <property type="match status" value="1"/>
</dbReference>
<keyword evidence="5" id="KW-0648">Protein biosynthesis</keyword>
<dbReference type="PANTHER" id="PTHR23001:SF7">
    <property type="entry name" value="EUKARYOTIC TRANSLATION INITIATION FACTOR 5"/>
    <property type="match status" value="1"/>
</dbReference>
<organism evidence="9 10">
    <name type="scientific">Hypsibius exemplaris</name>
    <name type="common">Freshwater tardigrade</name>
    <dbReference type="NCBI Taxonomy" id="2072580"/>
    <lineage>
        <taxon>Eukaryota</taxon>
        <taxon>Metazoa</taxon>
        <taxon>Ecdysozoa</taxon>
        <taxon>Tardigrada</taxon>
        <taxon>Eutardigrada</taxon>
        <taxon>Parachela</taxon>
        <taxon>Hypsibioidea</taxon>
        <taxon>Hypsibiidae</taxon>
        <taxon>Hypsibius</taxon>
    </lineage>
</organism>
<dbReference type="Pfam" id="PF02020">
    <property type="entry name" value="W2"/>
    <property type="match status" value="1"/>
</dbReference>
<dbReference type="SUPFAM" id="SSF100966">
    <property type="entry name" value="Translation initiation factor 2 beta, aIF2beta, N-terminal domain"/>
    <property type="match status" value="1"/>
</dbReference>
<keyword evidence="3 9" id="KW-0396">Initiation factor</keyword>
<dbReference type="GO" id="GO:0005525">
    <property type="term" value="F:GTP binding"/>
    <property type="evidence" value="ECO:0007669"/>
    <property type="project" value="UniProtKB-KW"/>
</dbReference>
<keyword evidence="10" id="KW-1185">Reference proteome</keyword>
<comment type="caution">
    <text evidence="9">The sequence shown here is derived from an EMBL/GenBank/DDBJ whole genome shotgun (WGS) entry which is preliminary data.</text>
</comment>
<dbReference type="Pfam" id="PF01873">
    <property type="entry name" value="eIF-5_eIF-2B"/>
    <property type="match status" value="1"/>
</dbReference>
<comment type="similarity">
    <text evidence="1">Belongs to the eIF-2-beta/eIF-5 family.</text>
</comment>
<dbReference type="GO" id="GO:0005829">
    <property type="term" value="C:cytosol"/>
    <property type="evidence" value="ECO:0007669"/>
    <property type="project" value="TreeGrafter"/>
</dbReference>
<dbReference type="SUPFAM" id="SSF75689">
    <property type="entry name" value="Zinc-binding domain of translation initiation factor 2 beta"/>
    <property type="match status" value="1"/>
</dbReference>
<dbReference type="OrthoDB" id="10250831at2759"/>
<gene>
    <name evidence="9" type="ORF">BV898_07662</name>
</gene>
<dbReference type="Gene3D" id="3.30.30.170">
    <property type="match status" value="1"/>
</dbReference>
<dbReference type="SMART" id="SM00515">
    <property type="entry name" value="eIF5C"/>
    <property type="match status" value="1"/>
</dbReference>
<dbReference type="FunFam" id="2.20.25.350:FF:000001">
    <property type="entry name" value="Eukaryotic translation initiation factor 5"/>
    <property type="match status" value="1"/>
</dbReference>
<dbReference type="InterPro" id="IPR003307">
    <property type="entry name" value="W2_domain"/>
</dbReference>
<dbReference type="Gene3D" id="2.20.25.350">
    <property type="match status" value="1"/>
</dbReference>
<feature type="compositionally biased region" description="Basic and acidic residues" evidence="7">
    <location>
        <begin position="166"/>
        <end position="177"/>
    </location>
</feature>
<keyword evidence="4" id="KW-0547">Nucleotide-binding</keyword>
<dbReference type="InterPro" id="IPR016189">
    <property type="entry name" value="Transl_init_fac_IF2/IF5_N"/>
</dbReference>
<proteinExistence type="inferred from homology"/>
<feature type="compositionally biased region" description="Acidic residues" evidence="7">
    <location>
        <begin position="219"/>
        <end position="230"/>
    </location>
</feature>
<accession>A0A1W0WST9</accession>
<feature type="domain" description="W2" evidence="8">
    <location>
        <begin position="255"/>
        <end position="414"/>
    </location>
</feature>
<evidence type="ECO:0000256" key="6">
    <source>
        <dbReference type="ARBA" id="ARBA00023134"/>
    </source>
</evidence>
<dbReference type="PROSITE" id="PS51363">
    <property type="entry name" value="W2"/>
    <property type="match status" value="1"/>
</dbReference>
<dbReference type="EMBL" id="MTYJ01000051">
    <property type="protein sequence ID" value="OQV18266.1"/>
    <property type="molecule type" value="Genomic_DNA"/>
</dbReference>
<evidence type="ECO:0000256" key="5">
    <source>
        <dbReference type="ARBA" id="ARBA00022917"/>
    </source>
</evidence>
<dbReference type="GO" id="GO:0071074">
    <property type="term" value="F:eukaryotic initiation factor eIF2 binding"/>
    <property type="evidence" value="ECO:0007669"/>
    <property type="project" value="TreeGrafter"/>
</dbReference>
<evidence type="ECO:0000313" key="9">
    <source>
        <dbReference type="EMBL" id="OQV18266.1"/>
    </source>
</evidence>
<feature type="region of interest" description="Disordered" evidence="7">
    <location>
        <begin position="145"/>
        <end position="238"/>
    </location>
</feature>
<protein>
    <recommendedName>
        <fullName evidence="2">Eukaryotic translation initiation factor 5</fullName>
    </recommendedName>
</protein>
<evidence type="ECO:0000256" key="2">
    <source>
        <dbReference type="ARBA" id="ARBA00018059"/>
    </source>
</evidence>
<evidence type="ECO:0000313" key="10">
    <source>
        <dbReference type="Proteomes" id="UP000192578"/>
    </source>
</evidence>
<evidence type="ECO:0000259" key="8">
    <source>
        <dbReference type="PROSITE" id="PS51363"/>
    </source>
</evidence>
<dbReference type="CDD" id="cd11561">
    <property type="entry name" value="W2_eIF5"/>
    <property type="match status" value="1"/>
</dbReference>
<feature type="compositionally biased region" description="Acidic residues" evidence="7">
    <location>
        <begin position="488"/>
        <end position="501"/>
    </location>
</feature>
<evidence type="ECO:0000256" key="3">
    <source>
        <dbReference type="ARBA" id="ARBA00022540"/>
    </source>
</evidence>
<dbReference type="Gene3D" id="1.25.40.180">
    <property type="match status" value="1"/>
</dbReference>
<dbReference type="GO" id="GO:0005092">
    <property type="term" value="F:GDP-dissociation inhibitor activity"/>
    <property type="evidence" value="ECO:0007669"/>
    <property type="project" value="TreeGrafter"/>
</dbReference>
<sequence>MAVNVDRSNNDPFYRYKMPRLVAKVEGSGNGIKTVVANITDIAKSLERPPTYPLKYFGYELGAQTMIDAKNERYIVNGSHDALRLQELLDGFIKKFVLCPNCNNPETVLQVKKTLIRQNCAACGHNCIVDMKQKLTSYILKNPPAEVGEYGEKGGKTKGKGKKGKAGKEDEEKKENGGAKNGAAKTNGGGSGATPNSPTTETEDPGFDVPPPVDRDENGWDDDDWGEEDSVEARKERQKDLTNGIKHLTLDDDLEKTEDERLDIFYEFVKKHKEGKQIDDKEIMVEAERLEIREKAPLILANVLFDEDMVKQIGLYRKVFLRFTHGNHRAQKLLLGGFEHLVGVQHSAVLMPKAVAILKEMYDKDVLEEEVLLDWYDKPSKKYTKKLSIAEDIRKKVFPFIKWLREAEPESSEEEDDGAGDDDEDAEEDIPVVSINRNGNGDVKNGKGGAVNGKSAPAGKLTNGAAKAAVANINGGNGSGSGSSTPPTEEDDAEDVDIDAI</sequence>
<dbReference type="InterPro" id="IPR045196">
    <property type="entry name" value="IF2/IF5"/>
</dbReference>
<dbReference type="InterPro" id="IPR016190">
    <property type="entry name" value="Transl_init_fac_IF2/IF5_Zn-bd"/>
</dbReference>